<dbReference type="Gene3D" id="3.40.50.720">
    <property type="entry name" value="NAD(P)-binding Rossmann-like Domain"/>
    <property type="match status" value="1"/>
</dbReference>
<dbReference type="PANTHER" id="PTHR43708">
    <property type="entry name" value="CONSERVED EXPRESSED OXIDOREDUCTASE (EUROFUNG)"/>
    <property type="match status" value="1"/>
</dbReference>
<keyword evidence="2" id="KW-0560">Oxidoreductase</keyword>
<feature type="domain" description="GFO/IDH/MocA-like oxidoreductase" evidence="4">
    <location>
        <begin position="132"/>
        <end position="252"/>
    </location>
</feature>
<dbReference type="Pfam" id="PF22725">
    <property type="entry name" value="GFO_IDH_MocA_C3"/>
    <property type="match status" value="1"/>
</dbReference>
<comment type="caution">
    <text evidence="5">The sequence shown here is derived from an EMBL/GenBank/DDBJ whole genome shotgun (WGS) entry which is preliminary data.</text>
</comment>
<reference evidence="6" key="1">
    <citation type="journal article" date="2019" name="Int. J. Syst. Evol. Microbiol.">
        <title>The Global Catalogue of Microorganisms (GCM) 10K type strain sequencing project: providing services to taxonomists for standard genome sequencing and annotation.</title>
        <authorList>
            <consortium name="The Broad Institute Genomics Platform"/>
            <consortium name="The Broad Institute Genome Sequencing Center for Infectious Disease"/>
            <person name="Wu L."/>
            <person name="Ma J."/>
        </authorList>
    </citation>
    <scope>NUCLEOTIDE SEQUENCE [LARGE SCALE GENOMIC DNA]</scope>
    <source>
        <strain evidence="6">CGMCC 4.7289</strain>
    </source>
</reference>
<dbReference type="InterPro" id="IPR000683">
    <property type="entry name" value="Gfo/Idh/MocA-like_OxRdtase_N"/>
</dbReference>
<dbReference type="EMBL" id="JBHSAY010000006">
    <property type="protein sequence ID" value="MFC4131343.1"/>
    <property type="molecule type" value="Genomic_DNA"/>
</dbReference>
<accession>A0ABV8LM29</accession>
<name>A0ABV8LM29_9ACTN</name>
<organism evidence="5 6">
    <name type="scientific">Hamadaea flava</name>
    <dbReference type="NCBI Taxonomy" id="1742688"/>
    <lineage>
        <taxon>Bacteria</taxon>
        <taxon>Bacillati</taxon>
        <taxon>Actinomycetota</taxon>
        <taxon>Actinomycetes</taxon>
        <taxon>Micromonosporales</taxon>
        <taxon>Micromonosporaceae</taxon>
        <taxon>Hamadaea</taxon>
    </lineage>
</organism>
<evidence type="ECO:0000313" key="5">
    <source>
        <dbReference type="EMBL" id="MFC4131343.1"/>
    </source>
</evidence>
<evidence type="ECO:0000259" key="3">
    <source>
        <dbReference type="Pfam" id="PF01408"/>
    </source>
</evidence>
<feature type="domain" description="Gfo/Idh/MocA-like oxidoreductase N-terminal" evidence="3">
    <location>
        <begin position="4"/>
        <end position="121"/>
    </location>
</feature>
<dbReference type="Gene3D" id="3.30.360.10">
    <property type="entry name" value="Dihydrodipicolinate Reductase, domain 2"/>
    <property type="match status" value="1"/>
</dbReference>
<dbReference type="SUPFAM" id="SSF55347">
    <property type="entry name" value="Glyceraldehyde-3-phosphate dehydrogenase-like, C-terminal domain"/>
    <property type="match status" value="1"/>
</dbReference>
<evidence type="ECO:0000256" key="1">
    <source>
        <dbReference type="ARBA" id="ARBA00010928"/>
    </source>
</evidence>
<proteinExistence type="inferred from homology"/>
<gene>
    <name evidence="5" type="ORF">ACFOZ4_12085</name>
</gene>
<dbReference type="PANTHER" id="PTHR43708:SF5">
    <property type="entry name" value="CONSERVED EXPRESSED OXIDOREDUCTASE (EUROFUNG)-RELATED"/>
    <property type="match status" value="1"/>
</dbReference>
<dbReference type="Pfam" id="PF01408">
    <property type="entry name" value="GFO_IDH_MocA"/>
    <property type="match status" value="1"/>
</dbReference>
<dbReference type="RefSeq" id="WP_253754792.1">
    <property type="nucleotide sequence ID" value="NZ_JAMZDZ010000001.1"/>
</dbReference>
<sequence length="339" mass="36292">MIHVRVGIAGYGVAGRIFHGGLLRQTPAAEVVAVVTRNPDRRAEVAADFPAAAVRDDLTGMLTDDRPDLVVLATPTRFHADLALECFASGVPVVVDKPMALDAEQAQQMVTAAEVAGVAFTLFQNRRWDSDFLTVRRLIAEHELGEVLRFESRFERWRPEPSPGRWREDLPPDEGGGSLLDLGSHLVDQAVQLLGPVHSVYAEVASRRGTAADDDVFLALTHLGDVHSHLSCGNLAGAPGPRMRVLGSGGAFVVHDLDGQEEALRTGRRVVTPVGRLCRGAEFTPVEPTPGDWASYYPAVFAAVESGSPMPVDPWDGVHTMEVLDAARASAASGSTVSL</sequence>
<evidence type="ECO:0000259" key="4">
    <source>
        <dbReference type="Pfam" id="PF22725"/>
    </source>
</evidence>
<protein>
    <submittedName>
        <fullName evidence="5">Gfo/Idh/MocA family oxidoreductase</fullName>
    </submittedName>
</protein>
<dbReference type="InterPro" id="IPR051317">
    <property type="entry name" value="Gfo/Idh/MocA_oxidoreduct"/>
</dbReference>
<evidence type="ECO:0000313" key="6">
    <source>
        <dbReference type="Proteomes" id="UP001595816"/>
    </source>
</evidence>
<dbReference type="InterPro" id="IPR036291">
    <property type="entry name" value="NAD(P)-bd_dom_sf"/>
</dbReference>
<comment type="similarity">
    <text evidence="1">Belongs to the Gfo/Idh/MocA family.</text>
</comment>
<evidence type="ECO:0000256" key="2">
    <source>
        <dbReference type="ARBA" id="ARBA00023002"/>
    </source>
</evidence>
<keyword evidence="6" id="KW-1185">Reference proteome</keyword>
<dbReference type="InterPro" id="IPR055170">
    <property type="entry name" value="GFO_IDH_MocA-like_dom"/>
</dbReference>
<dbReference type="Proteomes" id="UP001595816">
    <property type="component" value="Unassembled WGS sequence"/>
</dbReference>
<dbReference type="SUPFAM" id="SSF51735">
    <property type="entry name" value="NAD(P)-binding Rossmann-fold domains"/>
    <property type="match status" value="1"/>
</dbReference>